<name>A0ACC3MVC4_9PEZI</name>
<dbReference type="EMBL" id="JAUTXU010000138">
    <property type="protein sequence ID" value="KAK3704488.1"/>
    <property type="molecule type" value="Genomic_DNA"/>
</dbReference>
<sequence>MDEYESKHAPAMGDEVPAHQQTDEHDARVLQNLGYKQQLNRTFGFMSSLGLTTTVMATWEAYSVTFTTVLTNGGPVALIYGFFFAFIGTLCTCASLAEYASMSPTSAAQYRWAAELAPRKHFRIVSWVFGWITFWGWQLTTASPAYLAATMIQALAVLNYPDTYVYKAYHGTLIYWCIILLGVVVNVGFAKWLPRLEGFLFIWHVVGFFAVLIPLVYLGPQTSAEFVFTSTVNSGQWPNYGISFCVGLIVNTFPFVGYDAACHMSEEVKEPTVVLPRAMIGTIIINGLLGFGMIIALLFSLGNLDDVLKAPVSLAGYPVIEIYHQATKSVHGANAMTSVSLVIVIMAHFGLMAGCSRTAWAFARDRGLPASGYFAHVSESSQVPFRAIMLSVVIQILLGLINIGSSSAFLAFINSAAAALYITYITPVILGVMKRWRGEHIPYGPFQLGKYRGVINGFAIVYTLFTTFFLLWPAMQNPTAAEMNWTIVLIGGVFVFAAFWWFVEGRKSFVGPNIEATLNQHKE</sequence>
<protein>
    <submittedName>
        <fullName evidence="1">Uncharacterized protein</fullName>
    </submittedName>
</protein>
<organism evidence="1 2">
    <name type="scientific">Vermiconidia calcicola</name>
    <dbReference type="NCBI Taxonomy" id="1690605"/>
    <lineage>
        <taxon>Eukaryota</taxon>
        <taxon>Fungi</taxon>
        <taxon>Dikarya</taxon>
        <taxon>Ascomycota</taxon>
        <taxon>Pezizomycotina</taxon>
        <taxon>Dothideomycetes</taxon>
        <taxon>Dothideomycetidae</taxon>
        <taxon>Mycosphaerellales</taxon>
        <taxon>Extremaceae</taxon>
        <taxon>Vermiconidia</taxon>
    </lineage>
</organism>
<dbReference type="Proteomes" id="UP001281147">
    <property type="component" value="Unassembled WGS sequence"/>
</dbReference>
<evidence type="ECO:0000313" key="1">
    <source>
        <dbReference type="EMBL" id="KAK3704488.1"/>
    </source>
</evidence>
<gene>
    <name evidence="1" type="ORF">LTR37_013771</name>
</gene>
<proteinExistence type="predicted"/>
<evidence type="ECO:0000313" key="2">
    <source>
        <dbReference type="Proteomes" id="UP001281147"/>
    </source>
</evidence>
<comment type="caution">
    <text evidence="1">The sequence shown here is derived from an EMBL/GenBank/DDBJ whole genome shotgun (WGS) entry which is preliminary data.</text>
</comment>
<keyword evidence="2" id="KW-1185">Reference proteome</keyword>
<reference evidence="1" key="1">
    <citation type="submission" date="2023-07" db="EMBL/GenBank/DDBJ databases">
        <title>Black Yeasts Isolated from many extreme environments.</title>
        <authorList>
            <person name="Coleine C."/>
            <person name="Stajich J.E."/>
            <person name="Selbmann L."/>
        </authorList>
    </citation>
    <scope>NUCLEOTIDE SEQUENCE</scope>
    <source>
        <strain evidence="1">CCFEE 5714</strain>
    </source>
</reference>
<accession>A0ACC3MVC4</accession>